<dbReference type="PANTHER" id="PTHR23403:SF1">
    <property type="entry name" value="TREHALASE"/>
    <property type="match status" value="1"/>
</dbReference>
<keyword evidence="2 4" id="KW-0378">Hydrolase</keyword>
<reference evidence="5" key="1">
    <citation type="submission" date="2021-01" db="EMBL/GenBank/DDBJ databases">
        <authorList>
            <person name="Kaushik A."/>
        </authorList>
    </citation>
    <scope>NUCLEOTIDE SEQUENCE</scope>
    <source>
        <strain evidence="5">AG4-R118</strain>
    </source>
</reference>
<evidence type="ECO:0000256" key="1">
    <source>
        <dbReference type="ARBA" id="ARBA00005615"/>
    </source>
</evidence>
<proteinExistence type="inferred from homology"/>
<comment type="caution">
    <text evidence="5">The sequence shown here is derived from an EMBL/GenBank/DDBJ whole genome shotgun (WGS) entry which is preliminary data.</text>
</comment>
<dbReference type="Pfam" id="PF01204">
    <property type="entry name" value="Trehalase"/>
    <property type="match status" value="2"/>
</dbReference>
<dbReference type="AlphaFoldDB" id="A0A8H3CGV8"/>
<evidence type="ECO:0000313" key="5">
    <source>
        <dbReference type="EMBL" id="CAE6481372.1"/>
    </source>
</evidence>
<dbReference type="Gene3D" id="1.50.10.10">
    <property type="match status" value="1"/>
</dbReference>
<dbReference type="PROSITE" id="PS00928">
    <property type="entry name" value="TREHALASE_2"/>
    <property type="match status" value="1"/>
</dbReference>
<dbReference type="GO" id="GO:0005993">
    <property type="term" value="P:trehalose catabolic process"/>
    <property type="evidence" value="ECO:0007669"/>
    <property type="project" value="TreeGrafter"/>
</dbReference>
<comment type="catalytic activity">
    <reaction evidence="4">
        <text>alpha,alpha-trehalose + H2O = alpha-D-glucose + beta-D-glucose</text>
        <dbReference type="Rhea" id="RHEA:32675"/>
        <dbReference type="ChEBI" id="CHEBI:15377"/>
        <dbReference type="ChEBI" id="CHEBI:15903"/>
        <dbReference type="ChEBI" id="CHEBI:16551"/>
        <dbReference type="ChEBI" id="CHEBI:17925"/>
        <dbReference type="EC" id="3.2.1.28"/>
    </reaction>
</comment>
<sequence length="808" mass="92118">MQQTLNCSDLGPSYDLAEPYNGQRALVRSRRSFLHPFAMRAITAWLTLANIAISHGRPSASVVLNDRATYHAHALEGGMCSQRKDPRRVLVVPGPELVSQFSACQGRNEFGELVSDTSGSVYCNGTLIHLWNDARDHVGDSKTLVDRASNFSGSQINVVLHRMLNERSFTVSEFLEEIESVFEFHRPGEELKDYENVRFPHTPPVVLGIRPQARVFRAWTKIVHHYWNNLDRTMIQNCFNDETDGAQAQLLPGPGSPPSAATMEAIGYPRLTKEQCATSIIRLEHPFVIAGGRFREQYYWDSFFIMEGLLAANMTYLARTTLLNFMDEIRSYGFIPNGGRKYYLNRSQPPLFIHMLHAYVHNTNDTAVLHGALPLAEMELRWWAKNRGTTVKSPHNSAVTHFVYRYNVDADGPRPESYAEDWMTAWCDERPPTRAEESRIYSELASGAESGWDYTARWMTDPYNLPEDRIEQMRRIQIRRIVPVDLNSILYRCHTLIAELYERAVDDESPYAWQHKQRHEIAASLLKTAVLDLHWDEARAGFYDFELDAHDSKSEEARTGRIRDVWSGATFAPFWSGIWPQSVMDSQFKAMQVFAGMRDLLKRYEGPLPATVIKSGQQWDFPNAWPPLQYIAIKALQNIPYNLSTADTFRFAKIETPQGQLGVKYDHLPAMEGENITGRELDGTMSSSWRNVMLKELAMRYMTSAFCNWNVTGKLREDEIESIVQENPREDAWLNHFPGAMFEKLNAWDVTRSGHGGEYEIQTGFGWTNGVAIWIAHALGTKLDNPVCPMVFPDSGLRESAPVELVVQ</sequence>
<dbReference type="InterPro" id="IPR018232">
    <property type="entry name" value="Glyco_hydro_37_CS"/>
</dbReference>
<dbReference type="GO" id="GO:0004555">
    <property type="term" value="F:alpha,alpha-trehalase activity"/>
    <property type="evidence" value="ECO:0007669"/>
    <property type="project" value="UniProtKB-EC"/>
</dbReference>
<evidence type="ECO:0000256" key="2">
    <source>
        <dbReference type="ARBA" id="ARBA00022801"/>
    </source>
</evidence>
<gene>
    <name evidence="5" type="ORF">RDB_LOCUS125513</name>
</gene>
<dbReference type="PANTHER" id="PTHR23403">
    <property type="entry name" value="TREHALASE"/>
    <property type="match status" value="1"/>
</dbReference>
<dbReference type="InterPro" id="IPR001661">
    <property type="entry name" value="Glyco_hydro_37"/>
</dbReference>
<evidence type="ECO:0000256" key="3">
    <source>
        <dbReference type="ARBA" id="ARBA00023295"/>
    </source>
</evidence>
<accession>A0A8H3CGV8</accession>
<keyword evidence="3 4" id="KW-0326">Glycosidase</keyword>
<dbReference type="SUPFAM" id="SSF48208">
    <property type="entry name" value="Six-hairpin glycosidases"/>
    <property type="match status" value="1"/>
</dbReference>
<dbReference type="InterPro" id="IPR008928">
    <property type="entry name" value="6-hairpin_glycosidase_sf"/>
</dbReference>
<organism evidence="5 6">
    <name type="scientific">Rhizoctonia solani</name>
    <dbReference type="NCBI Taxonomy" id="456999"/>
    <lineage>
        <taxon>Eukaryota</taxon>
        <taxon>Fungi</taxon>
        <taxon>Dikarya</taxon>
        <taxon>Basidiomycota</taxon>
        <taxon>Agaricomycotina</taxon>
        <taxon>Agaricomycetes</taxon>
        <taxon>Cantharellales</taxon>
        <taxon>Ceratobasidiaceae</taxon>
        <taxon>Rhizoctonia</taxon>
    </lineage>
</organism>
<dbReference type="EMBL" id="CAJMWX010001334">
    <property type="protein sequence ID" value="CAE6481372.1"/>
    <property type="molecule type" value="Genomic_DNA"/>
</dbReference>
<dbReference type="EC" id="3.2.1.28" evidence="4"/>
<dbReference type="PRINTS" id="PR00744">
    <property type="entry name" value="GLHYDRLASE37"/>
</dbReference>
<evidence type="ECO:0000313" key="6">
    <source>
        <dbReference type="Proteomes" id="UP000663888"/>
    </source>
</evidence>
<protein>
    <recommendedName>
        <fullName evidence="4">Trehalase</fullName>
        <ecNumber evidence="4">3.2.1.28</ecNumber>
    </recommendedName>
    <alternativeName>
        <fullName evidence="4">Alpha-trehalose glucohydrolase</fullName>
    </alternativeName>
</protein>
<name>A0A8H3CGV8_9AGAM</name>
<comment type="similarity">
    <text evidence="1 4">Belongs to the glycosyl hydrolase 37 family.</text>
</comment>
<dbReference type="InterPro" id="IPR012341">
    <property type="entry name" value="6hp_glycosidase-like_sf"/>
</dbReference>
<dbReference type="Proteomes" id="UP000663888">
    <property type="component" value="Unassembled WGS sequence"/>
</dbReference>
<evidence type="ECO:0000256" key="4">
    <source>
        <dbReference type="RuleBase" id="RU361180"/>
    </source>
</evidence>